<evidence type="ECO:0000256" key="2">
    <source>
        <dbReference type="ARBA" id="ARBA00006844"/>
    </source>
</evidence>
<feature type="domain" description="ADF-H" evidence="6">
    <location>
        <begin position="13"/>
        <end position="145"/>
    </location>
</feature>
<dbReference type="GO" id="GO:0016363">
    <property type="term" value="C:nuclear matrix"/>
    <property type="evidence" value="ECO:0007669"/>
    <property type="project" value="UniProtKB-SubCell"/>
</dbReference>
<dbReference type="PANTHER" id="PTHR11913">
    <property type="entry name" value="COFILIN-RELATED"/>
    <property type="match status" value="1"/>
</dbReference>
<dbReference type="InterPro" id="IPR017904">
    <property type="entry name" value="ADF/Cofilin"/>
</dbReference>
<comment type="caution">
    <text evidence="7">The sequence shown here is derived from an EMBL/GenBank/DDBJ whole genome shotgun (WGS) entry which is preliminary data.</text>
</comment>
<dbReference type="Proteomes" id="UP000726737">
    <property type="component" value="Unassembled WGS sequence"/>
</dbReference>
<accession>A0A9P6PN46</accession>
<evidence type="ECO:0000256" key="5">
    <source>
        <dbReference type="ARBA" id="ARBA00032427"/>
    </source>
</evidence>
<name>A0A9P6PN46_9FUNG</name>
<dbReference type="AlphaFoldDB" id="A0A9P6PN46"/>
<dbReference type="SMART" id="SM00102">
    <property type="entry name" value="ADF"/>
    <property type="match status" value="1"/>
</dbReference>
<dbReference type="GO" id="GO:0015629">
    <property type="term" value="C:actin cytoskeleton"/>
    <property type="evidence" value="ECO:0007669"/>
    <property type="project" value="InterPro"/>
</dbReference>
<organism evidence="7 8">
    <name type="scientific">Mortierella polycephala</name>
    <dbReference type="NCBI Taxonomy" id="41804"/>
    <lineage>
        <taxon>Eukaryota</taxon>
        <taxon>Fungi</taxon>
        <taxon>Fungi incertae sedis</taxon>
        <taxon>Mucoromycota</taxon>
        <taxon>Mortierellomycotina</taxon>
        <taxon>Mortierellomycetes</taxon>
        <taxon>Mortierellales</taxon>
        <taxon>Mortierellaceae</taxon>
        <taxon>Mortierella</taxon>
    </lineage>
</organism>
<dbReference type="Gene3D" id="3.40.20.10">
    <property type="entry name" value="Severin"/>
    <property type="match status" value="1"/>
</dbReference>
<dbReference type="PROSITE" id="PS51263">
    <property type="entry name" value="ADF_H"/>
    <property type="match status" value="1"/>
</dbReference>
<gene>
    <name evidence="7" type="primary">COF1</name>
    <name evidence="7" type="ORF">BG011_009825</name>
</gene>
<proteinExistence type="inferred from homology"/>
<evidence type="ECO:0000256" key="3">
    <source>
        <dbReference type="ARBA" id="ARBA00015630"/>
    </source>
</evidence>
<dbReference type="GO" id="GO:0030042">
    <property type="term" value="P:actin filament depolymerization"/>
    <property type="evidence" value="ECO:0007669"/>
    <property type="project" value="InterPro"/>
</dbReference>
<dbReference type="OrthoDB" id="10249245at2759"/>
<evidence type="ECO:0000259" key="6">
    <source>
        <dbReference type="PROSITE" id="PS51263"/>
    </source>
</evidence>
<keyword evidence="8" id="KW-1185">Reference proteome</keyword>
<evidence type="ECO:0000256" key="4">
    <source>
        <dbReference type="ARBA" id="ARBA00023203"/>
    </source>
</evidence>
<reference evidence="7" key="1">
    <citation type="journal article" date="2020" name="Fungal Divers.">
        <title>Resolving the Mortierellaceae phylogeny through synthesis of multi-gene phylogenetics and phylogenomics.</title>
        <authorList>
            <person name="Vandepol N."/>
            <person name="Liber J."/>
            <person name="Desiro A."/>
            <person name="Na H."/>
            <person name="Kennedy M."/>
            <person name="Barry K."/>
            <person name="Grigoriev I.V."/>
            <person name="Miller A.N."/>
            <person name="O'Donnell K."/>
            <person name="Stajich J.E."/>
            <person name="Bonito G."/>
        </authorList>
    </citation>
    <scope>NUCLEOTIDE SEQUENCE</scope>
    <source>
        <strain evidence="7">KOD948</strain>
    </source>
</reference>
<dbReference type="InterPro" id="IPR002108">
    <property type="entry name" value="ADF-H"/>
</dbReference>
<dbReference type="PRINTS" id="PR00006">
    <property type="entry name" value="COFILIN"/>
</dbReference>
<dbReference type="InterPro" id="IPR029006">
    <property type="entry name" value="ADF-H/Gelsolin-like_dom_sf"/>
</dbReference>
<dbReference type="EMBL" id="JAAAJA010000907">
    <property type="protein sequence ID" value="KAG0248868.1"/>
    <property type="molecule type" value="Genomic_DNA"/>
</dbReference>
<evidence type="ECO:0000256" key="1">
    <source>
        <dbReference type="ARBA" id="ARBA00004109"/>
    </source>
</evidence>
<dbReference type="CDD" id="cd11286">
    <property type="entry name" value="ADF_cofilin_like"/>
    <property type="match status" value="1"/>
</dbReference>
<protein>
    <recommendedName>
        <fullName evidence="3">Cofilin</fullName>
    </recommendedName>
    <alternativeName>
        <fullName evidence="5">Actin-depolymerizing factor 1</fullName>
    </alternativeName>
</protein>
<dbReference type="SUPFAM" id="SSF55753">
    <property type="entry name" value="Actin depolymerizing proteins"/>
    <property type="match status" value="1"/>
</dbReference>
<evidence type="ECO:0000313" key="8">
    <source>
        <dbReference type="Proteomes" id="UP000726737"/>
    </source>
</evidence>
<dbReference type="GO" id="GO:0003779">
    <property type="term" value="F:actin binding"/>
    <property type="evidence" value="ECO:0007669"/>
    <property type="project" value="UniProtKB-KW"/>
</dbReference>
<dbReference type="Pfam" id="PF00241">
    <property type="entry name" value="Cofilin_ADF"/>
    <property type="match status" value="1"/>
</dbReference>
<comment type="similarity">
    <text evidence="2">Belongs to the actin-binding proteins ADF family.</text>
</comment>
<comment type="subcellular location">
    <subcellularLocation>
        <location evidence="1">Nucleus matrix</location>
    </subcellularLocation>
</comment>
<sequence length="147" mass="16799">MVIYGSRRKRSSSSGVQVDPACIEAFQSLKLGKKFKYVIYKLSADNTRIEVEKQAETGSYDDFVAELPKEDCRWAVYDFDFKTKDGERNKIIFYAWSPDGARIKPKMLYSSSKEALRRSLNGIAAEIQGTDLDEVAYDTVFDKINRV</sequence>
<keyword evidence="4" id="KW-0009">Actin-binding</keyword>
<evidence type="ECO:0000313" key="7">
    <source>
        <dbReference type="EMBL" id="KAG0248868.1"/>
    </source>
</evidence>